<evidence type="ECO:0000313" key="5">
    <source>
        <dbReference type="Proteomes" id="UP000219111"/>
    </source>
</evidence>
<dbReference type="Gene3D" id="3.30.1330.200">
    <property type="match status" value="1"/>
</dbReference>
<dbReference type="EMBL" id="OBMT01000002">
    <property type="protein sequence ID" value="SOB98732.1"/>
    <property type="molecule type" value="Genomic_DNA"/>
</dbReference>
<dbReference type="CDD" id="cd16352">
    <property type="entry name" value="CheD"/>
    <property type="match status" value="1"/>
</dbReference>
<dbReference type="RefSeq" id="WP_097068944.1">
    <property type="nucleotide sequence ID" value="NZ_OBMT01000002.1"/>
</dbReference>
<dbReference type="EC" id="3.5.1.44" evidence="3"/>
<dbReference type="SUPFAM" id="SSF64438">
    <property type="entry name" value="CNF1/YfiH-like putative cysteine hydrolases"/>
    <property type="match status" value="1"/>
</dbReference>
<name>A0A285RW26_9RHOB</name>
<comment type="similarity">
    <text evidence="3">Belongs to the CheD family.</text>
</comment>
<accession>A0A285RW26</accession>
<comment type="catalytic activity">
    <reaction evidence="3">
        <text>L-glutaminyl-[protein] + H2O = L-glutamyl-[protein] + NH4(+)</text>
        <dbReference type="Rhea" id="RHEA:16441"/>
        <dbReference type="Rhea" id="RHEA-COMP:10207"/>
        <dbReference type="Rhea" id="RHEA-COMP:10208"/>
        <dbReference type="ChEBI" id="CHEBI:15377"/>
        <dbReference type="ChEBI" id="CHEBI:28938"/>
        <dbReference type="ChEBI" id="CHEBI:29973"/>
        <dbReference type="ChEBI" id="CHEBI:30011"/>
        <dbReference type="EC" id="3.5.1.44"/>
    </reaction>
</comment>
<dbReference type="Proteomes" id="UP000219111">
    <property type="component" value="Unassembled WGS sequence"/>
</dbReference>
<gene>
    <name evidence="3" type="primary">cheD</name>
    <name evidence="4" type="ORF">SAMN05877831_10251</name>
</gene>
<dbReference type="InterPro" id="IPR011324">
    <property type="entry name" value="Cytotoxic_necrot_fac-like_cat"/>
</dbReference>
<evidence type="ECO:0000256" key="3">
    <source>
        <dbReference type="HAMAP-Rule" id="MF_01440"/>
    </source>
</evidence>
<dbReference type="PANTHER" id="PTHR35147:SF2">
    <property type="entry name" value="CHEMORECEPTOR GLUTAMINE DEAMIDASE CHED-RELATED"/>
    <property type="match status" value="1"/>
</dbReference>
<reference evidence="5" key="1">
    <citation type="submission" date="2017-08" db="EMBL/GenBank/DDBJ databases">
        <authorList>
            <person name="Varghese N."/>
            <person name="Submissions S."/>
        </authorList>
    </citation>
    <scope>NUCLEOTIDE SEQUENCE [LARGE SCALE GENOMIC DNA]</scope>
    <source>
        <strain evidence="5">JA276</strain>
    </source>
</reference>
<dbReference type="Pfam" id="PF03975">
    <property type="entry name" value="CheD"/>
    <property type="match status" value="1"/>
</dbReference>
<comment type="function">
    <text evidence="3">Probably deamidates glutamine residues to glutamate on methyl-accepting chemotaxis receptors (MCPs), playing an important role in chemotaxis.</text>
</comment>
<dbReference type="HAMAP" id="MF_01440">
    <property type="entry name" value="CheD"/>
    <property type="match status" value="1"/>
</dbReference>
<sequence length="172" mass="18151">MAHHHKSHHIAQGEFATARGPEASISTILGSCVATCLYDEVAQVGGMNHFLLPDGAGAGSLNSARFGVNAMELLINALIKEGASRNRLKAKVFGGGRMIAGLSDVGAKNASFVLDFLRREAIECTGQSLGGTQARRVEFWPGSGRARQRLLGETQVVETPPKPPAANGVELF</sequence>
<dbReference type="GO" id="GO:0050568">
    <property type="term" value="F:protein-glutamine glutaminase activity"/>
    <property type="evidence" value="ECO:0007669"/>
    <property type="project" value="UniProtKB-UniRule"/>
</dbReference>
<evidence type="ECO:0000256" key="1">
    <source>
        <dbReference type="ARBA" id="ARBA00022500"/>
    </source>
</evidence>
<dbReference type="AlphaFoldDB" id="A0A285RW26"/>
<protein>
    <recommendedName>
        <fullName evidence="3">Probable chemoreceptor glutamine deamidase CheD</fullName>
        <ecNumber evidence="3">3.5.1.44</ecNumber>
    </recommendedName>
</protein>
<dbReference type="InterPro" id="IPR005659">
    <property type="entry name" value="Chemorcpt_Glu_NH3ase_CheD"/>
</dbReference>
<organism evidence="4 5">
    <name type="scientific">Rhodobacter maris</name>
    <dbReference type="NCBI Taxonomy" id="446682"/>
    <lineage>
        <taxon>Bacteria</taxon>
        <taxon>Pseudomonadati</taxon>
        <taxon>Pseudomonadota</taxon>
        <taxon>Alphaproteobacteria</taxon>
        <taxon>Rhodobacterales</taxon>
        <taxon>Rhodobacter group</taxon>
        <taxon>Rhodobacter</taxon>
    </lineage>
</organism>
<dbReference type="InterPro" id="IPR038592">
    <property type="entry name" value="CheD-like_sf"/>
</dbReference>
<proteinExistence type="inferred from homology"/>
<keyword evidence="5" id="KW-1185">Reference proteome</keyword>
<evidence type="ECO:0000313" key="4">
    <source>
        <dbReference type="EMBL" id="SOB98732.1"/>
    </source>
</evidence>
<dbReference type="PANTHER" id="PTHR35147">
    <property type="entry name" value="CHEMORECEPTOR GLUTAMINE DEAMIDASE CHED-RELATED"/>
    <property type="match status" value="1"/>
</dbReference>
<keyword evidence="1 3" id="KW-0145">Chemotaxis</keyword>
<dbReference type="OrthoDB" id="9807202at2"/>
<keyword evidence="2 3" id="KW-0378">Hydrolase</keyword>
<evidence type="ECO:0000256" key="2">
    <source>
        <dbReference type="ARBA" id="ARBA00022801"/>
    </source>
</evidence>
<dbReference type="GO" id="GO:0006935">
    <property type="term" value="P:chemotaxis"/>
    <property type="evidence" value="ECO:0007669"/>
    <property type="project" value="UniProtKB-UniRule"/>
</dbReference>